<protein>
    <submittedName>
        <fullName evidence="1">Uncharacterized protein</fullName>
    </submittedName>
</protein>
<dbReference type="HOGENOM" id="CLU_3308146_0_0_11"/>
<comment type="caution">
    <text evidence="1">The sequence shown here is derived from an EMBL/GenBank/DDBJ whole genome shotgun (WGS) entry which is preliminary data.</text>
</comment>
<accession>D7W9T2</accession>
<gene>
    <name evidence="1" type="ORF">HMPREF0291_10807</name>
</gene>
<sequence>MLRTSLSKPKSLNPSIVPLEYTGTNAPHTMLTLEKKKAG</sequence>
<dbReference type="Proteomes" id="UP000004208">
    <property type="component" value="Unassembled WGS sequence"/>
</dbReference>
<reference evidence="1" key="1">
    <citation type="submission" date="2010-06" db="EMBL/GenBank/DDBJ databases">
        <authorList>
            <person name="Muzny D."/>
            <person name="Qin X."/>
            <person name="Buhay C."/>
            <person name="Dugan-Rocha S."/>
            <person name="Ding Y."/>
            <person name="Chen G."/>
            <person name="Hawes A."/>
            <person name="Holder M."/>
            <person name="Jhangiani S."/>
            <person name="Johnson A."/>
            <person name="Khan Z."/>
            <person name="Li Z."/>
            <person name="Liu W."/>
            <person name="Liu X."/>
            <person name="Perez L."/>
            <person name="Shen H."/>
            <person name="Wang Q."/>
            <person name="Watt J."/>
            <person name="Xi L."/>
            <person name="Xin Y."/>
            <person name="Zhou J."/>
            <person name="Deng J."/>
            <person name="Jiang H."/>
            <person name="Liu Y."/>
            <person name="Qu J."/>
            <person name="Song X.-Z."/>
            <person name="Zhang L."/>
            <person name="Villasana D."/>
            <person name="Johnson A."/>
            <person name="Liu J."/>
            <person name="Liyanage D."/>
            <person name="Lorensuhewa L."/>
            <person name="Robinson T."/>
            <person name="Song A."/>
            <person name="Song B.-B."/>
            <person name="Dinh H."/>
            <person name="Thornton R."/>
            <person name="Coyle M."/>
            <person name="Francisco L."/>
            <person name="Jackson L."/>
            <person name="Javaid M."/>
            <person name="Korchina V."/>
            <person name="Kovar C."/>
            <person name="Mata R."/>
            <person name="Mathew T."/>
            <person name="Ngo R."/>
            <person name="Nguyen L."/>
            <person name="Nguyen N."/>
            <person name="Okwuonu G."/>
            <person name="Ongeri F."/>
            <person name="Pham C."/>
            <person name="Simmons D."/>
            <person name="Wilczek-Boney K."/>
            <person name="Hale W."/>
            <person name="Jakkamsetti A."/>
            <person name="Pham P."/>
            <person name="Ruth R."/>
            <person name="San Lucas F."/>
            <person name="Warren J."/>
            <person name="Zhang J."/>
            <person name="Zhao Z."/>
            <person name="Zhou C."/>
            <person name="Zhu D."/>
            <person name="Lee S."/>
            <person name="Bess C."/>
            <person name="Blankenburg K."/>
            <person name="Forbes L."/>
            <person name="Fu Q."/>
            <person name="Gubbala S."/>
            <person name="Hirani K."/>
            <person name="Jayaseelan J.C."/>
            <person name="Lara F."/>
            <person name="Munidasa M."/>
            <person name="Palculict T."/>
            <person name="Patil S."/>
            <person name="Pu L.-L."/>
            <person name="Saada N."/>
            <person name="Tang L."/>
            <person name="Weissenberger G."/>
            <person name="Zhu Y."/>
            <person name="Hemphill L."/>
            <person name="Shang Y."/>
            <person name="Youmans B."/>
            <person name="Ayvaz T."/>
            <person name="Ross M."/>
            <person name="Santibanez J."/>
            <person name="Aqrawi P."/>
            <person name="Gross S."/>
            <person name="Joshi V."/>
            <person name="Fowler G."/>
            <person name="Nazareth L."/>
            <person name="Reid J."/>
            <person name="Worley K."/>
            <person name="Petrosino J."/>
            <person name="Highlander S."/>
            <person name="Gibbs R."/>
        </authorList>
    </citation>
    <scope>NUCLEOTIDE SEQUENCE [LARGE SCALE GENOMIC DNA]</scope>
    <source>
        <strain evidence="1">ATCC 33030</strain>
    </source>
</reference>
<proteinExistence type="predicted"/>
<dbReference type="EMBL" id="ACLJ02000001">
    <property type="protein sequence ID" value="EFK55549.1"/>
    <property type="molecule type" value="Genomic_DNA"/>
</dbReference>
<dbReference type="AlphaFoldDB" id="D7W9T2"/>
<evidence type="ECO:0000313" key="1">
    <source>
        <dbReference type="EMBL" id="EFK55549.1"/>
    </source>
</evidence>
<evidence type="ECO:0000313" key="2">
    <source>
        <dbReference type="Proteomes" id="UP000004208"/>
    </source>
</evidence>
<keyword evidence="2" id="KW-1185">Reference proteome</keyword>
<organism evidence="1 2">
    <name type="scientific">Corynebacterium genitalium ATCC 33030</name>
    <dbReference type="NCBI Taxonomy" id="585529"/>
    <lineage>
        <taxon>Bacteria</taxon>
        <taxon>Bacillati</taxon>
        <taxon>Actinomycetota</taxon>
        <taxon>Actinomycetes</taxon>
        <taxon>Mycobacteriales</taxon>
        <taxon>Corynebacteriaceae</taxon>
        <taxon>Corynebacterium</taxon>
    </lineage>
</organism>
<name>D7W9T2_9CORY</name>